<dbReference type="PANTHER" id="PTHR43000">
    <property type="entry name" value="DTDP-D-GLUCOSE 4,6-DEHYDRATASE-RELATED"/>
    <property type="match status" value="1"/>
</dbReference>
<dbReference type="EC" id="4.2.1.45" evidence="2"/>
<dbReference type="Gene3D" id="3.90.25.10">
    <property type="entry name" value="UDP-galactose 4-epimerase, domain 1"/>
    <property type="match status" value="1"/>
</dbReference>
<dbReference type="Pfam" id="PF16363">
    <property type="entry name" value="GDP_Man_Dehyd"/>
    <property type="match status" value="1"/>
</dbReference>
<dbReference type="AlphaFoldDB" id="A0A7G8TG09"/>
<dbReference type="NCBIfam" id="TIGR02622">
    <property type="entry name" value="CDP_4_6_dhtase"/>
    <property type="match status" value="1"/>
</dbReference>
<name>A0A7G8TG09_9FIRM</name>
<dbReference type="Gene3D" id="3.40.50.720">
    <property type="entry name" value="NAD(P)-binding Rossmann-like Domain"/>
    <property type="match status" value="1"/>
</dbReference>
<feature type="domain" description="NAD(P)-binding" evidence="1">
    <location>
        <begin position="19"/>
        <end position="323"/>
    </location>
</feature>
<dbReference type="EMBL" id="CP060286">
    <property type="protein sequence ID" value="QNK42550.1"/>
    <property type="molecule type" value="Genomic_DNA"/>
</dbReference>
<evidence type="ECO:0000313" key="3">
    <source>
        <dbReference type="Proteomes" id="UP000515909"/>
    </source>
</evidence>
<protein>
    <submittedName>
        <fullName evidence="2">CDP-glucose 4,6-dehydratase</fullName>
        <ecNumber evidence="2">4.2.1.45</ecNumber>
    </submittedName>
</protein>
<keyword evidence="2" id="KW-0456">Lyase</keyword>
<evidence type="ECO:0000259" key="1">
    <source>
        <dbReference type="Pfam" id="PF16363"/>
    </source>
</evidence>
<evidence type="ECO:0000313" key="2">
    <source>
        <dbReference type="EMBL" id="QNK42550.1"/>
    </source>
</evidence>
<dbReference type="SUPFAM" id="SSF51735">
    <property type="entry name" value="NAD(P)-binding Rossmann-fold domains"/>
    <property type="match status" value="1"/>
</dbReference>
<dbReference type="InterPro" id="IPR016040">
    <property type="entry name" value="NAD(P)-bd_dom"/>
</dbReference>
<dbReference type="KEGG" id="cfem:HCR03_07285"/>
<dbReference type="InterPro" id="IPR036291">
    <property type="entry name" value="NAD(P)-bd_dom_sf"/>
</dbReference>
<dbReference type="Proteomes" id="UP000515909">
    <property type="component" value="Chromosome"/>
</dbReference>
<reference evidence="2 3" key="1">
    <citation type="submission" date="2020-08" db="EMBL/GenBank/DDBJ databases">
        <title>The isolate Caproiciproducens sp. 7D4C2 produces n-caproate at mildly acidic conditions from hexoses: genome and rBOX comparison with related strains and chain-elongating bacteria.</title>
        <authorList>
            <person name="Esquivel-Elizondo S."/>
            <person name="Bagci C."/>
            <person name="Temovska M."/>
            <person name="Jeon B.S."/>
            <person name="Bessarab I."/>
            <person name="Williams R.B.H."/>
            <person name="Huson D.H."/>
            <person name="Angenent L.T."/>
        </authorList>
    </citation>
    <scope>NUCLEOTIDE SEQUENCE [LARGE SCALE GENOMIC DNA]</scope>
    <source>
        <strain evidence="2 3">7D4C2</strain>
    </source>
</reference>
<gene>
    <name evidence="2" type="primary">rfbG</name>
    <name evidence="2" type="ORF">HCR03_07285</name>
</gene>
<dbReference type="RefSeq" id="WP_187038048.1">
    <property type="nucleotide sequence ID" value="NZ_CP060286.1"/>
</dbReference>
<dbReference type="CDD" id="cd05252">
    <property type="entry name" value="CDP_GD_SDR_e"/>
    <property type="match status" value="1"/>
</dbReference>
<organism evidence="2 3">
    <name type="scientific">Caproicibacter fermentans</name>
    <dbReference type="NCBI Taxonomy" id="2576756"/>
    <lineage>
        <taxon>Bacteria</taxon>
        <taxon>Bacillati</taxon>
        <taxon>Bacillota</taxon>
        <taxon>Clostridia</taxon>
        <taxon>Eubacteriales</taxon>
        <taxon>Acutalibacteraceae</taxon>
        <taxon>Caproicibacter</taxon>
    </lineage>
</organism>
<accession>A0A7G8TG09</accession>
<dbReference type="InterPro" id="IPR013445">
    <property type="entry name" value="CDP_4_6_deHydtase"/>
</dbReference>
<sequence length="369" mass="40599">MELAQKDLFGGVFRNKRVLVTGHTGFKGSWLSMWLDALGAKVIGYALPPASDYGNFVLCGLKDKLTDLRGDVCDRKRLAEIFDVFQPEIVFHLAAQPIVRKSYRVPAETFETNVMGCVNLLENVRKTGSVRSCVIVTSDKCYENREQIWGYRESDAMGGYDPYSASKGCAELVASAYRRSFSMPVATARAGNVIGGGDWSEDRLLPDCIRSLRKGEPVGVRNPDAVRPWQFVLEPLYGYLLLAAGLFSDPQKTAEAWNFGPCGGSLASVGEVADAVIGLWGDGSWEDLSDPDSDHEASFLNLDCTKANALLGWFPQLSLKESLGMTMEWYRGFERPDVSALCLGQIRDYTARVEESRGKQSGEKGDRAG</sequence>
<dbReference type="GO" id="GO:0047733">
    <property type="term" value="F:CDP-glucose 4,6-dehydratase activity"/>
    <property type="evidence" value="ECO:0007669"/>
    <property type="project" value="UniProtKB-EC"/>
</dbReference>
<proteinExistence type="predicted"/>